<dbReference type="PROSITE" id="PS51192">
    <property type="entry name" value="HELICASE_ATP_BIND_1"/>
    <property type="match status" value="1"/>
</dbReference>
<dbReference type="InterPro" id="IPR014001">
    <property type="entry name" value="Helicase_ATP-bd"/>
</dbReference>
<dbReference type="InterPro" id="IPR027417">
    <property type="entry name" value="P-loop_NTPase"/>
</dbReference>
<dbReference type="Pfam" id="PF04313">
    <property type="entry name" value="HSDR_N"/>
    <property type="match status" value="1"/>
</dbReference>
<dbReference type="GO" id="GO:0003677">
    <property type="term" value="F:DNA binding"/>
    <property type="evidence" value="ECO:0007669"/>
    <property type="project" value="UniProtKB-KW"/>
</dbReference>
<feature type="domain" description="Helicase ATP-binding" evidence="2">
    <location>
        <begin position="328"/>
        <end position="553"/>
    </location>
</feature>
<dbReference type="Proteomes" id="UP001229862">
    <property type="component" value="Chromosome"/>
</dbReference>
<keyword evidence="3" id="KW-0255">Endonuclease</keyword>
<protein>
    <submittedName>
        <fullName evidence="3">Type I restriction endonuclease subunit R</fullName>
        <ecNumber evidence="3">3.1.21.3</ecNumber>
    </submittedName>
</protein>
<dbReference type="SMART" id="SM00487">
    <property type="entry name" value="DEXDc"/>
    <property type="match status" value="1"/>
</dbReference>
<dbReference type="AlphaFoldDB" id="A0AA51R134"/>
<evidence type="ECO:0000256" key="1">
    <source>
        <dbReference type="SAM" id="MobiDB-lite"/>
    </source>
</evidence>
<dbReference type="InterPro" id="IPR040980">
    <property type="entry name" value="SWI2_SNF2"/>
</dbReference>
<dbReference type="GO" id="GO:0009035">
    <property type="term" value="F:type I site-specific deoxyribonuclease activity"/>
    <property type="evidence" value="ECO:0007669"/>
    <property type="project" value="UniProtKB-EC"/>
</dbReference>
<feature type="region of interest" description="Disordered" evidence="1">
    <location>
        <begin position="467"/>
        <end position="508"/>
    </location>
</feature>
<keyword evidence="3" id="KW-0378">Hydrolase</keyword>
<dbReference type="SUPFAM" id="SSF52540">
    <property type="entry name" value="P-loop containing nucleoside triphosphate hydrolases"/>
    <property type="match status" value="1"/>
</dbReference>
<evidence type="ECO:0000259" key="2">
    <source>
        <dbReference type="PROSITE" id="PS51192"/>
    </source>
</evidence>
<dbReference type="Gene3D" id="3.40.50.300">
    <property type="entry name" value="P-loop containing nucleotide triphosphate hydrolases"/>
    <property type="match status" value="2"/>
</dbReference>
<sequence>MASQTNEQAFEAAIEKHLCGISSEELQKKLGETAGLYNVGFDSAQPASTIRSLSGVEGNNTARYHLGNPAKFNKQVALDEQFFWQFLQTTQADELEKLQKHSPSDWQRKIVERFDRLIKKHGLLHLLKKGLGVDDAHFHLMYPAPLASSSAKVKQQFAANLFSCTRQVRYSSTNPLQEIDMVLFLNGLPLMTLELKNPWTGQTARYHGQKQYREDRDTAQPLLQFGRCLVHMAVDTDEVYMTTKLAGKDTFFLPFNKGHAEGQGNPPNPRGHKTAYLWEEIFTPESLTNIIQHFVRLDGTSKDALDKRTLYFPRYHQLDVVRKLINHAATHGAGQTYLIQHSAGSGKSNSITWAAYQLIEVYAAGSTQPLFDSVIVVTDRRLLDKQLRDNIKEFSEVKNIIAPAHKSSELKTALENGKKIIITTIQKFPFIIDGIADLSDKRFAVIIDEAHSSQSGSAHDNMNRAMGKEEEKPLLTSPYQGRDKTGGILRSSPDKGRLGGVSSDDPEDAQDKILQAMRSRKMRGNASYLAFTATPKNTTLEKFGQQQPDGSFQPFHLYSMKQAIEEGFILDVLANYTTYKSYYEIQKSIEDNPLFDTKKAQQKLRAYVERSQHTIDTKAEIMLEHFIPQVVAAKKLKGKAKGMVVTQNIETAIRYYQAITRLLAKQGNPFKALIAFSGSKTVDGVEYTEADVNGFAETDTKDKFDTDEYRLLVVANKYLTGFDQPKLCAMYVDKKLAGVLCVQTLSRLNRSAPKWGKKTEDLFVLDFFNSVDDIKTAFDPFYTSTSLSAATDINVLHELKDALDEVGVYEWQEVENFVTRYFNNEDAQTLSGVIDVAAERFNHELELDNAAKVDFKIKAKQFVKIYGQMAAIMPYEMVMWEKLFWFLKFLIPKLKVADPDAELLDELLNSVDLSTYGLQRVKLNHAIALDDTASELDPQNPNPRGAHDTESEADPLDEIIRTFNERWFQGWSATPEEQRVRLLSMAESIKSHPDFNDKYQNEHDPHNQHLAFEKLFKEVMLQRRKDDLEFYKLFAGDTAFKTSLMQSMQRMVTI</sequence>
<evidence type="ECO:0000313" key="3">
    <source>
        <dbReference type="EMBL" id="WML88657.1"/>
    </source>
</evidence>
<feature type="region of interest" description="Disordered" evidence="1">
    <location>
        <begin position="932"/>
        <end position="953"/>
    </location>
</feature>
<dbReference type="Gene3D" id="3.90.1570.50">
    <property type="match status" value="1"/>
</dbReference>
<dbReference type="GO" id="GO:0009307">
    <property type="term" value="P:DNA restriction-modification system"/>
    <property type="evidence" value="ECO:0007669"/>
    <property type="project" value="UniProtKB-KW"/>
</dbReference>
<dbReference type="InterPro" id="IPR055180">
    <property type="entry name" value="HsdR_RecA-like_helicase_dom_2"/>
</dbReference>
<accession>A0AA51R134</accession>
<dbReference type="PANTHER" id="PTHR42927">
    <property type="entry name" value="HELICASE SUPERFAMILY 1 AND 2 DOMAIN-CONTAINING PROTEIN"/>
    <property type="match status" value="1"/>
</dbReference>
<dbReference type="Pfam" id="PF22679">
    <property type="entry name" value="T1R_D3-like"/>
    <property type="match status" value="1"/>
</dbReference>
<keyword evidence="3" id="KW-0540">Nuclease</keyword>
<proteinExistence type="predicted"/>
<organism evidence="3">
    <name type="scientific">Thiothrix subterranea</name>
    <dbReference type="NCBI Taxonomy" id="2735563"/>
    <lineage>
        <taxon>Bacteria</taxon>
        <taxon>Pseudomonadati</taxon>
        <taxon>Pseudomonadota</taxon>
        <taxon>Gammaproteobacteria</taxon>
        <taxon>Thiotrichales</taxon>
        <taxon>Thiotrichaceae</taxon>
        <taxon>Thiothrix</taxon>
    </lineage>
</organism>
<gene>
    <name evidence="3" type="ORF">RCG00_09810</name>
</gene>
<dbReference type="EC" id="3.1.21.3" evidence="3"/>
<dbReference type="Pfam" id="PF18766">
    <property type="entry name" value="SWI2_SNF2"/>
    <property type="match status" value="1"/>
</dbReference>
<name>A0AA51R134_9GAMM</name>
<dbReference type="RefSeq" id="WP_308872438.1">
    <property type="nucleotide sequence ID" value="NZ_CP133217.1"/>
</dbReference>
<reference evidence="3" key="1">
    <citation type="submission" date="2023-08" db="EMBL/GenBank/DDBJ databases">
        <title>New molecular markers tilS and rpoB for phylogenetic and monitoring studies of the genus Thiothrix biodiversity.</title>
        <authorList>
            <person name="Ravin N.V."/>
            <person name="Smolyakov D."/>
            <person name="Markov N.D."/>
            <person name="Beletsky A.V."/>
            <person name="Mardanov A.V."/>
            <person name="Rudenko T.S."/>
            <person name="Grabovich M.Y."/>
        </authorList>
    </citation>
    <scope>NUCLEOTIDE SEQUENCE</scope>
    <source>
        <strain evidence="3">DNT52</strain>
    </source>
</reference>
<dbReference type="GO" id="GO:0005524">
    <property type="term" value="F:ATP binding"/>
    <property type="evidence" value="ECO:0007669"/>
    <property type="project" value="UniProtKB-KW"/>
</dbReference>
<dbReference type="InterPro" id="IPR007409">
    <property type="entry name" value="Restrct_endonuc_type1_HsdR_N"/>
</dbReference>
<dbReference type="PANTHER" id="PTHR42927:SF1">
    <property type="entry name" value="HELICASE SUPERFAMILY 1 AND 2 DOMAIN-CONTAINING PROTEIN"/>
    <property type="match status" value="1"/>
</dbReference>
<dbReference type="REBASE" id="755020">
    <property type="entry name" value="TsuDNT52ORF9770P"/>
</dbReference>
<dbReference type="EMBL" id="CP133217">
    <property type="protein sequence ID" value="WML88657.1"/>
    <property type="molecule type" value="Genomic_DNA"/>
</dbReference>